<dbReference type="RefSeq" id="WP_206715551.1">
    <property type="nucleotide sequence ID" value="NZ_CP071091.1"/>
</dbReference>
<dbReference type="Pfam" id="PF10604">
    <property type="entry name" value="Polyketide_cyc2"/>
    <property type="match status" value="1"/>
</dbReference>
<dbReference type="Proteomes" id="UP000663090">
    <property type="component" value="Chromosome"/>
</dbReference>
<dbReference type="EMBL" id="CP071091">
    <property type="protein sequence ID" value="QSQ13748.1"/>
    <property type="molecule type" value="Genomic_DNA"/>
</dbReference>
<keyword evidence="2" id="KW-1185">Reference proteome</keyword>
<sequence length="197" mass="21488">MAKLIGSAVVVLIAGLIVFIVTRPDSFLISRTRSIQASPEVVHALINNFSKWPQWSPYEKVDPNMERTYEGAAEGVGAGYAWKGNKNIGAGRMTIVDSKPGERITIRLEFIEPFAAVNQAEFVLASSNNTTQVTWSMSGPNTFMGKAMMGFGFMESFVGTQLEKGLEDLDTAAREEALKSTQSAQAERNRVTPALAH</sequence>
<dbReference type="InterPro" id="IPR023393">
    <property type="entry name" value="START-like_dom_sf"/>
</dbReference>
<accession>A0ABX7NBR1</accession>
<dbReference type="SUPFAM" id="SSF55961">
    <property type="entry name" value="Bet v1-like"/>
    <property type="match status" value="1"/>
</dbReference>
<evidence type="ECO:0000313" key="1">
    <source>
        <dbReference type="EMBL" id="QSQ13748.1"/>
    </source>
</evidence>
<reference evidence="1 2" key="1">
    <citation type="submission" date="2021-02" db="EMBL/GenBank/DDBJ databases">
        <title>De Novo genome assembly of isolated myxobacteria.</title>
        <authorList>
            <person name="Stevens D.C."/>
        </authorList>
    </citation>
    <scope>NUCLEOTIDE SEQUENCE [LARGE SCALE GENOMIC DNA]</scope>
    <source>
        <strain evidence="1 2">SCHIC003</strain>
    </source>
</reference>
<name>A0ABX7NBR1_9BACT</name>
<gene>
    <name evidence="1" type="ORF">JY572_36380</name>
</gene>
<protein>
    <submittedName>
        <fullName evidence="1">SRPBCC family protein</fullName>
    </submittedName>
</protein>
<dbReference type="CDD" id="cd07818">
    <property type="entry name" value="SRPBCC_1"/>
    <property type="match status" value="1"/>
</dbReference>
<proteinExistence type="predicted"/>
<dbReference type="InterPro" id="IPR019587">
    <property type="entry name" value="Polyketide_cyclase/dehydratase"/>
</dbReference>
<evidence type="ECO:0000313" key="2">
    <source>
        <dbReference type="Proteomes" id="UP000663090"/>
    </source>
</evidence>
<dbReference type="Gene3D" id="3.30.530.20">
    <property type="match status" value="1"/>
</dbReference>
<organism evidence="1 2">
    <name type="scientific">Myxococcus landrumensis</name>
    <dbReference type="NCBI Taxonomy" id="2813577"/>
    <lineage>
        <taxon>Bacteria</taxon>
        <taxon>Pseudomonadati</taxon>
        <taxon>Myxococcota</taxon>
        <taxon>Myxococcia</taxon>
        <taxon>Myxococcales</taxon>
        <taxon>Cystobacterineae</taxon>
        <taxon>Myxococcaceae</taxon>
        <taxon>Myxococcus</taxon>
    </lineage>
</organism>